<protein>
    <submittedName>
        <fullName evidence="1">Uncharacterized protein</fullName>
    </submittedName>
</protein>
<dbReference type="AlphaFoldDB" id="J9DYG7"/>
<dbReference type="Proteomes" id="UP000004810">
    <property type="component" value="Unassembled WGS sequence"/>
</dbReference>
<name>J9DYG7_WUCBA</name>
<organism evidence="1 2">
    <name type="scientific">Wuchereria bancrofti</name>
    <dbReference type="NCBI Taxonomy" id="6293"/>
    <lineage>
        <taxon>Eukaryota</taxon>
        <taxon>Metazoa</taxon>
        <taxon>Ecdysozoa</taxon>
        <taxon>Nematoda</taxon>
        <taxon>Chromadorea</taxon>
        <taxon>Rhabditida</taxon>
        <taxon>Spirurina</taxon>
        <taxon>Spiruromorpha</taxon>
        <taxon>Filarioidea</taxon>
        <taxon>Onchocercidae</taxon>
        <taxon>Wuchereria</taxon>
    </lineage>
</organism>
<proteinExistence type="predicted"/>
<reference evidence="2" key="1">
    <citation type="submission" date="2012-08" db="EMBL/GenBank/DDBJ databases">
        <title>The Genome Sequence of Wuchereria bancrofti.</title>
        <authorList>
            <person name="Nutman T.B."/>
            <person name="Fink D.L."/>
            <person name="Russ C."/>
            <person name="Young S."/>
            <person name="Zeng Q."/>
            <person name="Koehrsen M."/>
            <person name="Alvarado L."/>
            <person name="Berlin A."/>
            <person name="Chapman S.B."/>
            <person name="Chen Z."/>
            <person name="Freedman E."/>
            <person name="Gellesch M."/>
            <person name="Goldberg J."/>
            <person name="Griggs A."/>
            <person name="Gujja S."/>
            <person name="Heilman E.R."/>
            <person name="Heiman D."/>
            <person name="Hepburn T."/>
            <person name="Howarth C."/>
            <person name="Jen D."/>
            <person name="Larson L."/>
            <person name="Lewis B."/>
            <person name="Mehta T."/>
            <person name="Park D."/>
            <person name="Pearson M."/>
            <person name="Roberts A."/>
            <person name="Saif S."/>
            <person name="Shea T."/>
            <person name="Shenoy N."/>
            <person name="Sisk P."/>
            <person name="Stolte C."/>
            <person name="Sykes S."/>
            <person name="Walk T."/>
            <person name="White J."/>
            <person name="Yandava C."/>
            <person name="Haas B."/>
            <person name="Henn M.R."/>
            <person name="Nusbaum C."/>
            <person name="Birren B."/>
        </authorList>
    </citation>
    <scope>NUCLEOTIDE SEQUENCE [LARGE SCALE GENOMIC DNA]</scope>
    <source>
        <strain evidence="2">NA</strain>
    </source>
</reference>
<dbReference type="EMBL" id="ADBV01011450">
    <property type="protein sequence ID" value="EJW74886.1"/>
    <property type="molecule type" value="Genomic_DNA"/>
</dbReference>
<accession>J9DYG7</accession>
<evidence type="ECO:0000313" key="2">
    <source>
        <dbReference type="Proteomes" id="UP000004810"/>
    </source>
</evidence>
<comment type="caution">
    <text evidence="1">The sequence shown here is derived from an EMBL/GenBank/DDBJ whole genome shotgun (WGS) entry which is preliminary data.</text>
</comment>
<feature type="non-terminal residue" evidence="1">
    <location>
        <position position="1"/>
    </location>
</feature>
<evidence type="ECO:0000313" key="1">
    <source>
        <dbReference type="EMBL" id="EJW74886.1"/>
    </source>
</evidence>
<sequence>CCYECSSRTSTCWRIAFHSRVLVRDTYGRFVPLSYLLRLVHNFSSSY</sequence>
<gene>
    <name evidence="1" type="ORF">WUBG_14207</name>
</gene>